<dbReference type="AlphaFoldDB" id="A0A8T0N4B2"/>
<feature type="compositionally biased region" description="Basic residues" evidence="1">
    <location>
        <begin position="106"/>
        <end position="118"/>
    </location>
</feature>
<sequence>MPSAPTRGHPRRAPPPETRPRPPAPSPARRPPPPPHGHDRATLLPDGLPPHGARCARPCPGGHPRGRPGAWQRGRPVAAEEATASMAAAGRGAARAGRTSPFPIPRCRRSGARARRPRTSPPARSPASSRSPAPPSPSPSRPSQVSSLPLKAARHPAGRARRPSRLVRAPSLASSCSAAVRAAGRRRSRGRNDLQGPQRHGDGEGSDAARQQVQARRGPACESMSVPPSPFSLFFVFIYLRTSHALL</sequence>
<feature type="compositionally biased region" description="Basic residues" evidence="1">
    <location>
        <begin position="152"/>
        <end position="165"/>
    </location>
</feature>
<accession>A0A8T0N4B2</accession>
<comment type="caution">
    <text evidence="2">The sequence shown here is derived from an EMBL/GenBank/DDBJ whole genome shotgun (WGS) entry which is preliminary data.</text>
</comment>
<name>A0A8T0N4B2_PANVG</name>
<feature type="compositionally biased region" description="Low complexity" evidence="1">
    <location>
        <begin position="55"/>
        <end position="70"/>
    </location>
</feature>
<keyword evidence="3" id="KW-1185">Reference proteome</keyword>
<dbReference type="EMBL" id="CM029054">
    <property type="protein sequence ID" value="KAG2543678.1"/>
    <property type="molecule type" value="Genomic_DNA"/>
</dbReference>
<organism evidence="2 3">
    <name type="scientific">Panicum virgatum</name>
    <name type="common">Blackwell switchgrass</name>
    <dbReference type="NCBI Taxonomy" id="38727"/>
    <lineage>
        <taxon>Eukaryota</taxon>
        <taxon>Viridiplantae</taxon>
        <taxon>Streptophyta</taxon>
        <taxon>Embryophyta</taxon>
        <taxon>Tracheophyta</taxon>
        <taxon>Spermatophyta</taxon>
        <taxon>Magnoliopsida</taxon>
        <taxon>Liliopsida</taxon>
        <taxon>Poales</taxon>
        <taxon>Poaceae</taxon>
        <taxon>PACMAD clade</taxon>
        <taxon>Panicoideae</taxon>
        <taxon>Panicodae</taxon>
        <taxon>Paniceae</taxon>
        <taxon>Panicinae</taxon>
        <taxon>Panicum</taxon>
        <taxon>Panicum sect. Hiantes</taxon>
    </lineage>
</organism>
<evidence type="ECO:0000313" key="2">
    <source>
        <dbReference type="EMBL" id="KAG2543678.1"/>
    </source>
</evidence>
<protein>
    <submittedName>
        <fullName evidence="2">Uncharacterized protein</fullName>
    </submittedName>
</protein>
<dbReference type="Proteomes" id="UP000823388">
    <property type="component" value="Chromosome 9N"/>
</dbReference>
<feature type="compositionally biased region" description="Low complexity" evidence="1">
    <location>
        <begin position="171"/>
        <end position="182"/>
    </location>
</feature>
<feature type="compositionally biased region" description="Low complexity" evidence="1">
    <location>
        <begin position="79"/>
        <end position="100"/>
    </location>
</feature>
<evidence type="ECO:0000313" key="3">
    <source>
        <dbReference type="Proteomes" id="UP000823388"/>
    </source>
</evidence>
<reference evidence="2" key="1">
    <citation type="submission" date="2020-05" db="EMBL/GenBank/DDBJ databases">
        <title>WGS assembly of Panicum virgatum.</title>
        <authorList>
            <person name="Lovell J.T."/>
            <person name="Jenkins J."/>
            <person name="Shu S."/>
            <person name="Juenger T.E."/>
            <person name="Schmutz J."/>
        </authorList>
    </citation>
    <scope>NUCLEOTIDE SEQUENCE</scope>
    <source>
        <strain evidence="2">AP13</strain>
    </source>
</reference>
<evidence type="ECO:0000256" key="1">
    <source>
        <dbReference type="SAM" id="MobiDB-lite"/>
    </source>
</evidence>
<feature type="compositionally biased region" description="Pro residues" evidence="1">
    <location>
        <begin position="13"/>
        <end position="35"/>
    </location>
</feature>
<proteinExistence type="predicted"/>
<feature type="region of interest" description="Disordered" evidence="1">
    <location>
        <begin position="1"/>
        <end position="225"/>
    </location>
</feature>
<gene>
    <name evidence="2" type="ORF">PVAP13_9NG766200</name>
</gene>